<dbReference type="InterPro" id="IPR028923">
    <property type="entry name" value="SAICAR_synt/ADE2_N"/>
</dbReference>
<evidence type="ECO:0000256" key="2">
    <source>
        <dbReference type="ARBA" id="ARBA00010190"/>
    </source>
</evidence>
<dbReference type="NCBIfam" id="TIGR00081">
    <property type="entry name" value="purC"/>
    <property type="match status" value="1"/>
</dbReference>
<evidence type="ECO:0000313" key="14">
    <source>
        <dbReference type="Proteomes" id="UP000320475"/>
    </source>
</evidence>
<evidence type="ECO:0000256" key="5">
    <source>
        <dbReference type="ARBA" id="ARBA00022598"/>
    </source>
</evidence>
<dbReference type="CDD" id="cd01414">
    <property type="entry name" value="SAICAR_synt_Sc"/>
    <property type="match status" value="1"/>
</dbReference>
<dbReference type="HAMAP" id="MF_00137">
    <property type="entry name" value="SAICAR_synth"/>
    <property type="match status" value="1"/>
</dbReference>
<comment type="caution">
    <text evidence="12">The sequence shown here is derived from an EMBL/GenBank/DDBJ whole genome shotgun (WGS) entry which is preliminary data.</text>
</comment>
<dbReference type="FunFam" id="3.30.470.20:FF:000015">
    <property type="entry name" value="Phosphoribosylaminoimidazole-succinocarboxamide synthase"/>
    <property type="match status" value="1"/>
</dbReference>
<dbReference type="GO" id="GO:0005737">
    <property type="term" value="C:cytoplasm"/>
    <property type="evidence" value="ECO:0007669"/>
    <property type="project" value="TreeGrafter"/>
</dbReference>
<gene>
    <name evidence="12" type="primary">ADE1</name>
    <name evidence="11" type="ORF">SeLEV6574_g00200</name>
    <name evidence="12" type="ORF">SeMB42_g00108</name>
</gene>
<dbReference type="Gene3D" id="3.30.470.20">
    <property type="entry name" value="ATP-grasp fold, B domain"/>
    <property type="match status" value="1"/>
</dbReference>
<dbReference type="EMBL" id="QEAN01000002">
    <property type="protein sequence ID" value="TPX54912.1"/>
    <property type="molecule type" value="Genomic_DNA"/>
</dbReference>
<dbReference type="InterPro" id="IPR001636">
    <property type="entry name" value="SAICAR_synth"/>
</dbReference>
<dbReference type="Proteomes" id="UP000320475">
    <property type="component" value="Unassembled WGS sequence"/>
</dbReference>
<evidence type="ECO:0000256" key="3">
    <source>
        <dbReference type="ARBA" id="ARBA00012217"/>
    </source>
</evidence>
<keyword evidence="8" id="KW-0067">ATP-binding</keyword>
<evidence type="ECO:0000256" key="1">
    <source>
        <dbReference type="ARBA" id="ARBA00004672"/>
    </source>
</evidence>
<keyword evidence="13" id="KW-1185">Reference proteome</keyword>
<evidence type="ECO:0000256" key="6">
    <source>
        <dbReference type="ARBA" id="ARBA00022741"/>
    </source>
</evidence>
<accession>A0A507DUF0</accession>
<dbReference type="FunFam" id="3.30.200.20:FF:000392">
    <property type="entry name" value="Phosphoribosylaminoimidazole-succinocarboxamide synthase"/>
    <property type="match status" value="1"/>
</dbReference>
<evidence type="ECO:0000256" key="9">
    <source>
        <dbReference type="ARBA" id="ARBA00030409"/>
    </source>
</evidence>
<proteinExistence type="inferred from homology"/>
<keyword evidence="5" id="KW-0436">Ligase</keyword>
<protein>
    <recommendedName>
        <fullName evidence="4">Phosphoribosylaminoimidazole-succinocarboxamide synthase</fullName>
        <ecNumber evidence="3">6.3.2.6</ecNumber>
    </recommendedName>
    <alternativeName>
        <fullName evidence="9">SAICAR synthetase</fullName>
    </alternativeName>
</protein>
<dbReference type="Pfam" id="PF01259">
    <property type="entry name" value="SAICAR_synt"/>
    <property type="match status" value="1"/>
</dbReference>
<keyword evidence="7" id="KW-0658">Purine biosynthesis</keyword>
<dbReference type="VEuPathDB" id="FungiDB:SeMB42_g00108"/>
<dbReference type="OrthoDB" id="9991235at2759"/>
<comment type="pathway">
    <text evidence="1">Purine metabolism; IMP biosynthesis via de novo pathway; 5-amino-1-(5-phospho-D-ribosyl)imidazole-4-carboxamide from 5-amino-1-(5-phospho-D-ribosyl)imidazole-4-carboxylate: step 1/2.</text>
</comment>
<dbReference type="GO" id="GO:0006189">
    <property type="term" value="P:'de novo' IMP biosynthetic process"/>
    <property type="evidence" value="ECO:0007669"/>
    <property type="project" value="UniProtKB-UniPathway"/>
</dbReference>
<dbReference type="UniPathway" id="UPA00074">
    <property type="reaction ID" value="UER00131"/>
</dbReference>
<dbReference type="Gene3D" id="3.30.200.20">
    <property type="entry name" value="Phosphorylase Kinase, domain 1"/>
    <property type="match status" value="1"/>
</dbReference>
<evidence type="ECO:0000256" key="8">
    <source>
        <dbReference type="ARBA" id="ARBA00022840"/>
    </source>
</evidence>
<dbReference type="Proteomes" id="UP000317494">
    <property type="component" value="Unassembled WGS sequence"/>
</dbReference>
<dbReference type="EMBL" id="QEAM01000003">
    <property type="protein sequence ID" value="TPX51626.1"/>
    <property type="molecule type" value="Genomic_DNA"/>
</dbReference>
<dbReference type="PROSITE" id="PS01057">
    <property type="entry name" value="SAICAR_SYNTHETASE_1"/>
    <property type="match status" value="1"/>
</dbReference>
<evidence type="ECO:0000256" key="4">
    <source>
        <dbReference type="ARBA" id="ARBA00016460"/>
    </source>
</evidence>
<evidence type="ECO:0000256" key="7">
    <source>
        <dbReference type="ARBA" id="ARBA00022755"/>
    </source>
</evidence>
<dbReference type="PROSITE" id="PS01058">
    <property type="entry name" value="SAICAR_SYNTHETASE_2"/>
    <property type="match status" value="1"/>
</dbReference>
<keyword evidence="6" id="KW-0547">Nucleotide-binding</keyword>
<evidence type="ECO:0000259" key="10">
    <source>
        <dbReference type="Pfam" id="PF01259"/>
    </source>
</evidence>
<dbReference type="PANTHER" id="PTHR43700">
    <property type="entry name" value="PHOSPHORIBOSYLAMINOIMIDAZOLE-SUCCINOCARBOXAMIDE SYNTHASE"/>
    <property type="match status" value="1"/>
</dbReference>
<evidence type="ECO:0000313" key="11">
    <source>
        <dbReference type="EMBL" id="TPX51626.1"/>
    </source>
</evidence>
<reference evidence="13 14" key="1">
    <citation type="journal article" date="2019" name="Sci. Rep.">
        <title>Comparative genomics of chytrid fungi reveal insights into the obligate biotrophic and pathogenic lifestyle of Synchytrium endobioticum.</title>
        <authorList>
            <person name="van de Vossenberg B.T.L.H."/>
            <person name="Warris S."/>
            <person name="Nguyen H.D.T."/>
            <person name="van Gent-Pelzer M.P.E."/>
            <person name="Joly D.L."/>
            <person name="van de Geest H.C."/>
            <person name="Bonants P.J.M."/>
            <person name="Smith D.S."/>
            <person name="Levesque C.A."/>
            <person name="van der Lee T.A.J."/>
        </authorList>
    </citation>
    <scope>NUCLEOTIDE SEQUENCE [LARGE SCALE GENOMIC DNA]</scope>
    <source>
        <strain evidence="11 14">LEV6574</strain>
        <strain evidence="12 13">MB42</strain>
    </source>
</reference>
<dbReference type="NCBIfam" id="NF010568">
    <property type="entry name" value="PRK13961.1"/>
    <property type="match status" value="1"/>
</dbReference>
<organism evidence="12 13">
    <name type="scientific">Synchytrium endobioticum</name>
    <dbReference type="NCBI Taxonomy" id="286115"/>
    <lineage>
        <taxon>Eukaryota</taxon>
        <taxon>Fungi</taxon>
        <taxon>Fungi incertae sedis</taxon>
        <taxon>Chytridiomycota</taxon>
        <taxon>Chytridiomycota incertae sedis</taxon>
        <taxon>Chytridiomycetes</taxon>
        <taxon>Synchytriales</taxon>
        <taxon>Synchytriaceae</taxon>
        <taxon>Synchytrium</taxon>
    </lineage>
</organism>
<name>A0A507DUF0_9FUNG</name>
<dbReference type="PANTHER" id="PTHR43700:SF1">
    <property type="entry name" value="PHOSPHORIBOSYLAMINOIMIDAZOLE-SUCCINOCARBOXAMIDE SYNTHASE"/>
    <property type="match status" value="1"/>
</dbReference>
<evidence type="ECO:0000313" key="12">
    <source>
        <dbReference type="EMBL" id="TPX54912.1"/>
    </source>
</evidence>
<dbReference type="STRING" id="286115.A0A507DUF0"/>
<dbReference type="InterPro" id="IPR018236">
    <property type="entry name" value="SAICAR_synthetase_CS"/>
</dbReference>
<sequence>MALLNTHIDGLNLIARGKVRDIYEVDDTYLLFVATDRLSAFDVIMKNGIPGKGKILTQMSAFWFSYLVDIAPNHVITWDVTQMPESVRKYKTQLEGRSMLVKKLRILPVEAIVRGYITGSGWLEYQRKGTICDIPLPAGLKECEMLETPLFTPSTKAEMGAHDENIHPDKLNDVIGAEYAKKVEELAVAIYTKARDYAKTKGIILADTKFEFGVDENGTVVLADEVLTPDSSRYWPADLYQVGKSQPSFDKQYVRDYLNSIKFDKSSGIELPDDIVQMTLSRYLTAYKILTGDDARF</sequence>
<dbReference type="SUPFAM" id="SSF56104">
    <property type="entry name" value="SAICAR synthase-like"/>
    <property type="match status" value="1"/>
</dbReference>
<dbReference type="AlphaFoldDB" id="A0A507DUF0"/>
<dbReference type="GO" id="GO:0004639">
    <property type="term" value="F:phosphoribosylaminoimidazolesuccinocarboxamide synthase activity"/>
    <property type="evidence" value="ECO:0007669"/>
    <property type="project" value="UniProtKB-EC"/>
</dbReference>
<comment type="similarity">
    <text evidence="2">Belongs to the SAICAR synthetase family.</text>
</comment>
<dbReference type="GO" id="GO:0005524">
    <property type="term" value="F:ATP binding"/>
    <property type="evidence" value="ECO:0007669"/>
    <property type="project" value="UniProtKB-KW"/>
</dbReference>
<evidence type="ECO:0000313" key="13">
    <source>
        <dbReference type="Proteomes" id="UP000317494"/>
    </source>
</evidence>
<dbReference type="EC" id="6.3.2.6" evidence="3"/>
<feature type="domain" description="SAICAR synthetase/ADE2 N-terminal" evidence="10">
    <location>
        <begin position="14"/>
        <end position="262"/>
    </location>
</feature>